<dbReference type="Pfam" id="PF17778">
    <property type="entry name" value="WHD_BLACT"/>
    <property type="match status" value="1"/>
</dbReference>
<evidence type="ECO:0000313" key="8">
    <source>
        <dbReference type="Proteomes" id="UP000250275"/>
    </source>
</evidence>
<dbReference type="GO" id="GO:0046872">
    <property type="term" value="F:metal ion binding"/>
    <property type="evidence" value="ECO:0007669"/>
    <property type="project" value="UniProtKB-KW"/>
</dbReference>
<evidence type="ECO:0000256" key="2">
    <source>
        <dbReference type="ARBA" id="ARBA00022723"/>
    </source>
</evidence>
<sequence>MKPLTDLPLISKLSTRVIRILGCNQGVMTLQGTNTYLVGTGTRRILIDTGGEETAPAYTKLLRDVLGKEKATIEHLLITHWHDDHLGGVNPVLNTLKMLDIKATSRKVWKFQRAQHDKGTSESEKKTSWQNLEDKQTFEVEGAKLRVEYMPGHTSDHATFILEQENALFSGDCILGESTTTFDNLHDYTISLNKILALKTKLIYPGHGPVVKDPEAVINYYTEHRLKRESEILDILQKNAKPNTLSEMDIVNHLYKNISRDKWEAAANNVERHLDKLLKEGRVKGMKGKWQSI</sequence>
<dbReference type="InterPro" id="IPR001279">
    <property type="entry name" value="Metallo-B-lactamas"/>
</dbReference>
<dbReference type="InterPro" id="IPR036866">
    <property type="entry name" value="RibonucZ/Hydroxyglut_hydro"/>
</dbReference>
<accession>A0A310SF65</accession>
<evidence type="ECO:0000256" key="5">
    <source>
        <dbReference type="ARBA" id="ARBA00069358"/>
    </source>
</evidence>
<keyword evidence="2" id="KW-0479">Metal-binding</keyword>
<comment type="similarity">
    <text evidence="1">Belongs to the metallo-beta-lactamase superfamily. Glyoxalase II family.</text>
</comment>
<dbReference type="Pfam" id="PF00753">
    <property type="entry name" value="Lactamase_B"/>
    <property type="match status" value="1"/>
</dbReference>
<dbReference type="OrthoDB" id="17458at2759"/>
<dbReference type="PANTHER" id="PTHR23131">
    <property type="entry name" value="ENDORIBONUCLEASE LACTB2"/>
    <property type="match status" value="1"/>
</dbReference>
<keyword evidence="3" id="KW-0378">Hydrolase</keyword>
<organism evidence="7 8">
    <name type="scientific">Eufriesea mexicana</name>
    <dbReference type="NCBI Taxonomy" id="516756"/>
    <lineage>
        <taxon>Eukaryota</taxon>
        <taxon>Metazoa</taxon>
        <taxon>Ecdysozoa</taxon>
        <taxon>Arthropoda</taxon>
        <taxon>Hexapoda</taxon>
        <taxon>Insecta</taxon>
        <taxon>Pterygota</taxon>
        <taxon>Neoptera</taxon>
        <taxon>Endopterygota</taxon>
        <taxon>Hymenoptera</taxon>
        <taxon>Apocrita</taxon>
        <taxon>Aculeata</taxon>
        <taxon>Apoidea</taxon>
        <taxon>Anthophila</taxon>
        <taxon>Apidae</taxon>
        <taxon>Eufriesea</taxon>
    </lineage>
</organism>
<dbReference type="GO" id="GO:0016787">
    <property type="term" value="F:hydrolase activity"/>
    <property type="evidence" value="ECO:0007669"/>
    <property type="project" value="UniProtKB-KW"/>
</dbReference>
<evidence type="ECO:0000313" key="7">
    <source>
        <dbReference type="EMBL" id="OAD54028.1"/>
    </source>
</evidence>
<evidence type="ECO:0000256" key="3">
    <source>
        <dbReference type="ARBA" id="ARBA00022801"/>
    </source>
</evidence>
<dbReference type="GO" id="GO:0031123">
    <property type="term" value="P:RNA 3'-end processing"/>
    <property type="evidence" value="ECO:0007669"/>
    <property type="project" value="UniProtKB-ARBA"/>
</dbReference>
<reference evidence="7 8" key="1">
    <citation type="submission" date="2015-07" db="EMBL/GenBank/DDBJ databases">
        <title>The genome of Eufriesea mexicana.</title>
        <authorList>
            <person name="Pan H."/>
            <person name="Kapheim K."/>
        </authorList>
    </citation>
    <scope>NUCLEOTIDE SEQUENCE [LARGE SCALE GENOMIC DNA]</scope>
    <source>
        <strain evidence="7">0111107269</strain>
        <tissue evidence="7">Whole body</tissue>
    </source>
</reference>
<dbReference type="EMBL" id="KQ765234">
    <property type="protein sequence ID" value="OAD54028.1"/>
    <property type="molecule type" value="Genomic_DNA"/>
</dbReference>
<proteinExistence type="inferred from homology"/>
<dbReference type="Proteomes" id="UP000250275">
    <property type="component" value="Unassembled WGS sequence"/>
</dbReference>
<dbReference type="InterPro" id="IPR041516">
    <property type="entry name" value="LACTB2_WH"/>
</dbReference>
<dbReference type="InterPro" id="IPR036388">
    <property type="entry name" value="WH-like_DNA-bd_sf"/>
</dbReference>
<dbReference type="AlphaFoldDB" id="A0A310SF65"/>
<name>A0A310SF65_9HYME</name>
<dbReference type="GO" id="GO:0003727">
    <property type="term" value="F:single-stranded RNA binding"/>
    <property type="evidence" value="ECO:0007669"/>
    <property type="project" value="TreeGrafter"/>
</dbReference>
<dbReference type="InterPro" id="IPR047921">
    <property type="entry name" value="LACTB2-like_MBL-fold"/>
</dbReference>
<dbReference type="FunFam" id="3.60.15.10:FF:000017">
    <property type="entry name" value="Lactamase beta 2"/>
    <property type="match status" value="1"/>
</dbReference>
<dbReference type="GO" id="GO:0004521">
    <property type="term" value="F:RNA endonuclease activity"/>
    <property type="evidence" value="ECO:0007669"/>
    <property type="project" value="TreeGrafter"/>
</dbReference>
<gene>
    <name evidence="7" type="ORF">WN48_08448</name>
</gene>
<protein>
    <recommendedName>
        <fullName evidence="5">Beta-lactamase-like protein 2 homolog</fullName>
    </recommendedName>
</protein>
<feature type="domain" description="Metallo-beta-lactamase" evidence="6">
    <location>
        <begin position="32"/>
        <end position="207"/>
    </location>
</feature>
<dbReference type="PANTHER" id="PTHR23131:SF0">
    <property type="entry name" value="ENDORIBONUCLEASE LACTB2"/>
    <property type="match status" value="1"/>
</dbReference>
<evidence type="ECO:0000256" key="1">
    <source>
        <dbReference type="ARBA" id="ARBA00006759"/>
    </source>
</evidence>
<dbReference type="Gene3D" id="3.60.15.10">
    <property type="entry name" value="Ribonuclease Z/Hydroxyacylglutathione hydrolase-like"/>
    <property type="match status" value="1"/>
</dbReference>
<evidence type="ECO:0000256" key="4">
    <source>
        <dbReference type="ARBA" id="ARBA00022833"/>
    </source>
</evidence>
<dbReference type="SUPFAM" id="SSF56281">
    <property type="entry name" value="Metallo-hydrolase/oxidoreductase"/>
    <property type="match status" value="1"/>
</dbReference>
<dbReference type="CDD" id="cd07722">
    <property type="entry name" value="LACTB2-like_MBL-fold"/>
    <property type="match status" value="1"/>
</dbReference>
<dbReference type="SMART" id="SM00849">
    <property type="entry name" value="Lactamase_B"/>
    <property type="match status" value="1"/>
</dbReference>
<dbReference type="Gene3D" id="1.10.10.10">
    <property type="entry name" value="Winged helix-like DNA-binding domain superfamily/Winged helix DNA-binding domain"/>
    <property type="match status" value="1"/>
</dbReference>
<dbReference type="GO" id="GO:0005759">
    <property type="term" value="C:mitochondrial matrix"/>
    <property type="evidence" value="ECO:0007669"/>
    <property type="project" value="TreeGrafter"/>
</dbReference>
<dbReference type="InterPro" id="IPR050662">
    <property type="entry name" value="Sec-metab_biosynth-thioest"/>
</dbReference>
<evidence type="ECO:0000259" key="6">
    <source>
        <dbReference type="SMART" id="SM00849"/>
    </source>
</evidence>
<keyword evidence="8" id="KW-1185">Reference proteome</keyword>
<keyword evidence="4" id="KW-0862">Zinc</keyword>